<feature type="transmembrane region" description="Helical" evidence="10">
    <location>
        <begin position="34"/>
        <end position="55"/>
    </location>
</feature>
<reference evidence="11" key="1">
    <citation type="submission" date="2015-11" db="EMBL/GenBank/DDBJ databases">
        <title>De novo transcriptome assembly of four potential Pierce s Disease insect vectors from Arizona vineyards.</title>
        <authorList>
            <person name="Tassone E.E."/>
        </authorList>
    </citation>
    <scope>NUCLEOTIDE SEQUENCE</scope>
</reference>
<dbReference type="GO" id="GO:0005789">
    <property type="term" value="C:endoplasmic reticulum membrane"/>
    <property type="evidence" value="ECO:0007669"/>
    <property type="project" value="TreeGrafter"/>
</dbReference>
<dbReference type="AlphaFoldDB" id="A0A1B6F442"/>
<evidence type="ECO:0000256" key="4">
    <source>
        <dbReference type="ARBA" id="ARBA00022692"/>
    </source>
</evidence>
<dbReference type="PANTHER" id="PTHR11157:SF21">
    <property type="entry name" value="ELONGATION OF VERY LONG CHAIN FATTY ACIDS PROTEIN"/>
    <property type="match status" value="1"/>
</dbReference>
<keyword evidence="6 10" id="KW-1133">Transmembrane helix</keyword>
<name>A0A1B6F442_9HEMI</name>
<evidence type="ECO:0000256" key="1">
    <source>
        <dbReference type="ARBA" id="ARBA00004141"/>
    </source>
</evidence>
<organism evidence="11">
    <name type="scientific">Cuerna arida</name>
    <dbReference type="NCBI Taxonomy" id="1464854"/>
    <lineage>
        <taxon>Eukaryota</taxon>
        <taxon>Metazoa</taxon>
        <taxon>Ecdysozoa</taxon>
        <taxon>Arthropoda</taxon>
        <taxon>Hexapoda</taxon>
        <taxon>Insecta</taxon>
        <taxon>Pterygota</taxon>
        <taxon>Neoptera</taxon>
        <taxon>Paraneoptera</taxon>
        <taxon>Hemiptera</taxon>
        <taxon>Auchenorrhyncha</taxon>
        <taxon>Membracoidea</taxon>
        <taxon>Cicadellidae</taxon>
        <taxon>Cicadellinae</taxon>
        <taxon>Proconiini</taxon>
        <taxon>Cuerna</taxon>
    </lineage>
</organism>
<dbReference type="PANTHER" id="PTHR11157">
    <property type="entry name" value="FATTY ACID ACYL TRANSFERASE-RELATED"/>
    <property type="match status" value="1"/>
</dbReference>
<keyword evidence="3 10" id="KW-0808">Transferase</keyword>
<dbReference type="EC" id="2.3.1.199" evidence="10"/>
<comment type="catalytic activity">
    <reaction evidence="10">
        <text>a very-long-chain acyl-CoA + malonyl-CoA + H(+) = a very-long-chain 3-oxoacyl-CoA + CO2 + CoA</text>
        <dbReference type="Rhea" id="RHEA:32727"/>
        <dbReference type="ChEBI" id="CHEBI:15378"/>
        <dbReference type="ChEBI" id="CHEBI:16526"/>
        <dbReference type="ChEBI" id="CHEBI:57287"/>
        <dbReference type="ChEBI" id="CHEBI:57384"/>
        <dbReference type="ChEBI" id="CHEBI:90725"/>
        <dbReference type="ChEBI" id="CHEBI:90736"/>
        <dbReference type="EC" id="2.3.1.199"/>
    </reaction>
</comment>
<sequence>MAAIIRKLIEGYHYFNDDLADPRTVNYPMVSTPFIILCIVVVYNIYVQCVGPWWMAGRKPYNLKSLIILYDCIQIVVNFWLCFRVLKATYLTGKYNIFCQGIETGTSPEEVLIMNTVYYYFLTKILDLLDTVFFSLSKKSGHISFLHIYHHSGMVVCGWIGIKYTPGGQAIFFGALNGFVHGVMYTYYLLAALQFLDSRHVFWKRSLTQLQMLQFALMTIHMIFAIMSPDCGFPRLLCYFVIGQQAFIFLLFADFYRKTYLKKKKVS</sequence>
<evidence type="ECO:0000256" key="6">
    <source>
        <dbReference type="ARBA" id="ARBA00022989"/>
    </source>
</evidence>
<dbReference type="GO" id="GO:0034626">
    <property type="term" value="P:fatty acid elongation, polyunsaturated fatty acid"/>
    <property type="evidence" value="ECO:0007669"/>
    <property type="project" value="TreeGrafter"/>
</dbReference>
<evidence type="ECO:0000256" key="3">
    <source>
        <dbReference type="ARBA" id="ARBA00022679"/>
    </source>
</evidence>
<evidence type="ECO:0000256" key="7">
    <source>
        <dbReference type="ARBA" id="ARBA00023098"/>
    </source>
</evidence>
<dbReference type="Pfam" id="PF01151">
    <property type="entry name" value="ELO"/>
    <property type="match status" value="1"/>
</dbReference>
<comment type="similarity">
    <text evidence="10">Belongs to the ELO family.</text>
</comment>
<dbReference type="InterPro" id="IPR002076">
    <property type="entry name" value="ELO_fam"/>
</dbReference>
<dbReference type="GO" id="GO:0034625">
    <property type="term" value="P:fatty acid elongation, monounsaturated fatty acid"/>
    <property type="evidence" value="ECO:0007669"/>
    <property type="project" value="TreeGrafter"/>
</dbReference>
<dbReference type="GO" id="GO:0042761">
    <property type="term" value="P:very long-chain fatty acid biosynthetic process"/>
    <property type="evidence" value="ECO:0007669"/>
    <property type="project" value="TreeGrafter"/>
</dbReference>
<dbReference type="EMBL" id="GECZ01024750">
    <property type="protein sequence ID" value="JAS45019.1"/>
    <property type="molecule type" value="Transcribed_RNA"/>
</dbReference>
<protein>
    <recommendedName>
        <fullName evidence="10">Elongation of very long chain fatty acids protein</fullName>
        <ecNumber evidence="10">2.3.1.199</ecNumber>
    </recommendedName>
    <alternativeName>
        <fullName evidence="10">Very-long-chain 3-oxoacyl-CoA synthase</fullName>
    </alternativeName>
</protein>
<dbReference type="GO" id="GO:0019367">
    <property type="term" value="P:fatty acid elongation, saturated fatty acid"/>
    <property type="evidence" value="ECO:0007669"/>
    <property type="project" value="TreeGrafter"/>
</dbReference>
<keyword evidence="8 10" id="KW-0472">Membrane</keyword>
<evidence type="ECO:0000256" key="9">
    <source>
        <dbReference type="ARBA" id="ARBA00023160"/>
    </source>
</evidence>
<comment type="subcellular location">
    <subcellularLocation>
        <location evidence="1">Membrane</location>
        <topology evidence="1">Multi-pass membrane protein</topology>
    </subcellularLocation>
</comment>
<feature type="transmembrane region" description="Helical" evidence="10">
    <location>
        <begin position="233"/>
        <end position="256"/>
    </location>
</feature>
<evidence type="ECO:0000256" key="10">
    <source>
        <dbReference type="RuleBase" id="RU361115"/>
    </source>
</evidence>
<evidence type="ECO:0000313" key="11">
    <source>
        <dbReference type="EMBL" id="JAS45019.1"/>
    </source>
</evidence>
<evidence type="ECO:0000256" key="5">
    <source>
        <dbReference type="ARBA" id="ARBA00022832"/>
    </source>
</evidence>
<proteinExistence type="inferred from homology"/>
<dbReference type="GO" id="GO:0009922">
    <property type="term" value="F:fatty acid elongase activity"/>
    <property type="evidence" value="ECO:0007669"/>
    <property type="project" value="UniProtKB-EC"/>
</dbReference>
<evidence type="ECO:0000256" key="8">
    <source>
        <dbReference type="ARBA" id="ARBA00023136"/>
    </source>
</evidence>
<keyword evidence="2 10" id="KW-0444">Lipid biosynthesis</keyword>
<feature type="transmembrane region" description="Helical" evidence="10">
    <location>
        <begin position="67"/>
        <end position="86"/>
    </location>
</feature>
<feature type="transmembrane region" description="Helical" evidence="10">
    <location>
        <begin position="168"/>
        <end position="190"/>
    </location>
</feature>
<keyword evidence="9 10" id="KW-0275">Fatty acid biosynthesis</keyword>
<gene>
    <name evidence="11" type="ORF">g.10222</name>
</gene>
<feature type="transmembrane region" description="Helical" evidence="10">
    <location>
        <begin position="210"/>
        <end position="227"/>
    </location>
</feature>
<accession>A0A1B6F442</accession>
<keyword evidence="7 10" id="KW-0443">Lipid metabolism</keyword>
<evidence type="ECO:0000256" key="2">
    <source>
        <dbReference type="ARBA" id="ARBA00022516"/>
    </source>
</evidence>
<keyword evidence="4 10" id="KW-0812">Transmembrane</keyword>
<keyword evidence="5 10" id="KW-0276">Fatty acid metabolism</keyword>
<dbReference type="GO" id="GO:0030148">
    <property type="term" value="P:sphingolipid biosynthetic process"/>
    <property type="evidence" value="ECO:0007669"/>
    <property type="project" value="TreeGrafter"/>
</dbReference>